<dbReference type="CDD" id="cd22584">
    <property type="entry name" value="Rcat_RBR_unk"/>
    <property type="match status" value="1"/>
</dbReference>
<keyword evidence="4" id="KW-0479">Metal-binding</keyword>
<evidence type="ECO:0000313" key="10">
    <source>
        <dbReference type="EMBL" id="KAJ2894594.1"/>
    </source>
</evidence>
<evidence type="ECO:0000256" key="1">
    <source>
        <dbReference type="ARBA" id="ARBA00001798"/>
    </source>
</evidence>
<dbReference type="Gene3D" id="1.20.120.1750">
    <property type="match status" value="1"/>
</dbReference>
<dbReference type="PANTHER" id="PTHR11685">
    <property type="entry name" value="RBR FAMILY RING FINGER AND IBR DOMAIN-CONTAINING"/>
    <property type="match status" value="1"/>
</dbReference>
<sequence length="540" mass="60353">MRICAVQQIQNPGRKASTRLTSSAYFPKAQTKQSRKYLLGVRCFTYPLQIPRLVTQSLASGILPPTPISLPFLTFQPLKRSPIPGAGRPGYQSPMDLSGLDYETRILVLQLQLQDVRIQLETSSAKGKYPAGSPPDAQCALREYERELVAVLNCVGDTRMAESISGAVAADGDAIAEASQEEDIACRDRAEALRLGGGHDLPQALESIAEDLEALHISGSDDEGPTRGGRSGEEPELTVECVSCTTDTPLSRAVECPCSHSYCRECLARLFRASLTDESLYPPKCCGRQISFAENRPRLPRDLAAEFGEKRHELDATDRTYCHQRGCSAFIRKENICGRAGRATCAGCGSVTCSICKQQAHQGDCPQDPAVQQVMALARENNWQQCRSCSRLVELDHGCNHMTKYSIALTTRPRPIDRPGGEGREKKNSCRCGSQFCYICGAPWKTCPCDQWDEPRLFARANEIVDRHPLVRNLPPVQRRAMVHRERQNLAENHQCDHLGWRNRQGRHRCEECHDTLPTFIYECTQCRILACWRCRYNRL</sequence>
<dbReference type="InterPro" id="IPR017907">
    <property type="entry name" value="Znf_RING_CS"/>
</dbReference>
<dbReference type="AlphaFoldDB" id="A0AAD5WP53"/>
<dbReference type="InterPro" id="IPR031127">
    <property type="entry name" value="E3_UB_ligase_RBR"/>
</dbReference>
<keyword evidence="3" id="KW-0808">Transferase</keyword>
<evidence type="ECO:0000256" key="3">
    <source>
        <dbReference type="ARBA" id="ARBA00022679"/>
    </source>
</evidence>
<dbReference type="InterPro" id="IPR002867">
    <property type="entry name" value="IBR_dom"/>
</dbReference>
<dbReference type="GO" id="GO:0016567">
    <property type="term" value="P:protein ubiquitination"/>
    <property type="evidence" value="ECO:0007669"/>
    <property type="project" value="InterPro"/>
</dbReference>
<dbReference type="SUPFAM" id="SSF57850">
    <property type="entry name" value="RING/U-box"/>
    <property type="match status" value="1"/>
</dbReference>
<keyword evidence="5" id="KW-0677">Repeat</keyword>
<dbReference type="InterPro" id="IPR044066">
    <property type="entry name" value="TRIAD_supradom"/>
</dbReference>
<evidence type="ECO:0000256" key="4">
    <source>
        <dbReference type="ARBA" id="ARBA00022723"/>
    </source>
</evidence>
<evidence type="ECO:0000256" key="2">
    <source>
        <dbReference type="ARBA" id="ARBA00012251"/>
    </source>
</evidence>
<evidence type="ECO:0000256" key="5">
    <source>
        <dbReference type="ARBA" id="ARBA00022737"/>
    </source>
</evidence>
<evidence type="ECO:0000256" key="8">
    <source>
        <dbReference type="ARBA" id="ARBA00022833"/>
    </source>
</evidence>
<evidence type="ECO:0000256" key="7">
    <source>
        <dbReference type="ARBA" id="ARBA00022786"/>
    </source>
</evidence>
<dbReference type="GO" id="GO:0008270">
    <property type="term" value="F:zinc ion binding"/>
    <property type="evidence" value="ECO:0007669"/>
    <property type="project" value="UniProtKB-KW"/>
</dbReference>
<evidence type="ECO:0000313" key="11">
    <source>
        <dbReference type="Proteomes" id="UP001201980"/>
    </source>
</evidence>
<keyword evidence="6" id="KW-0863">Zinc-finger</keyword>
<keyword evidence="8" id="KW-0862">Zinc</keyword>
<evidence type="ECO:0000259" key="9">
    <source>
        <dbReference type="PROSITE" id="PS51873"/>
    </source>
</evidence>
<accession>A0AAD5WP53</accession>
<gene>
    <name evidence="10" type="ORF">MKZ38_007392</name>
</gene>
<dbReference type="PROSITE" id="PS00518">
    <property type="entry name" value="ZF_RING_1"/>
    <property type="match status" value="1"/>
</dbReference>
<dbReference type="Proteomes" id="UP001201980">
    <property type="component" value="Unassembled WGS sequence"/>
</dbReference>
<reference evidence="10" key="1">
    <citation type="submission" date="2022-07" db="EMBL/GenBank/DDBJ databases">
        <title>Draft genome sequence of Zalerion maritima ATCC 34329, a (micro)plastics degrading marine fungus.</title>
        <authorList>
            <person name="Paco A."/>
            <person name="Goncalves M.F.M."/>
            <person name="Rocha-Santos T.A.P."/>
            <person name="Alves A."/>
        </authorList>
    </citation>
    <scope>NUCLEOTIDE SEQUENCE</scope>
    <source>
        <strain evidence="10">ATCC 34329</strain>
    </source>
</reference>
<dbReference type="Pfam" id="PF01485">
    <property type="entry name" value="IBR"/>
    <property type="match status" value="1"/>
</dbReference>
<organism evidence="10 11">
    <name type="scientific">Zalerion maritima</name>
    <dbReference type="NCBI Taxonomy" id="339359"/>
    <lineage>
        <taxon>Eukaryota</taxon>
        <taxon>Fungi</taxon>
        <taxon>Dikarya</taxon>
        <taxon>Ascomycota</taxon>
        <taxon>Pezizomycotina</taxon>
        <taxon>Sordariomycetes</taxon>
        <taxon>Lulworthiomycetidae</taxon>
        <taxon>Lulworthiales</taxon>
        <taxon>Lulworthiaceae</taxon>
        <taxon>Zalerion</taxon>
    </lineage>
</organism>
<proteinExistence type="predicted"/>
<keyword evidence="11" id="KW-1185">Reference proteome</keyword>
<evidence type="ECO:0000256" key="6">
    <source>
        <dbReference type="ARBA" id="ARBA00022771"/>
    </source>
</evidence>
<dbReference type="PROSITE" id="PS51873">
    <property type="entry name" value="TRIAD"/>
    <property type="match status" value="1"/>
</dbReference>
<comment type="caution">
    <text evidence="10">The sequence shown here is derived from an EMBL/GenBank/DDBJ whole genome shotgun (WGS) entry which is preliminary data.</text>
</comment>
<name>A0AAD5WP53_9PEZI</name>
<keyword evidence="7" id="KW-0833">Ubl conjugation pathway</keyword>
<dbReference type="EMBL" id="JAKWBI020000475">
    <property type="protein sequence ID" value="KAJ2894594.1"/>
    <property type="molecule type" value="Genomic_DNA"/>
</dbReference>
<feature type="domain" description="RING-type" evidence="9">
    <location>
        <begin position="237"/>
        <end position="453"/>
    </location>
</feature>
<dbReference type="CDD" id="cd20335">
    <property type="entry name" value="BRcat_RBR"/>
    <property type="match status" value="1"/>
</dbReference>
<protein>
    <recommendedName>
        <fullName evidence="2">RBR-type E3 ubiquitin transferase</fullName>
        <ecNumber evidence="2">2.3.2.31</ecNumber>
    </recommendedName>
</protein>
<dbReference type="GO" id="GO:0061630">
    <property type="term" value="F:ubiquitin protein ligase activity"/>
    <property type="evidence" value="ECO:0007669"/>
    <property type="project" value="UniProtKB-EC"/>
</dbReference>
<comment type="catalytic activity">
    <reaction evidence="1">
        <text>[E2 ubiquitin-conjugating enzyme]-S-ubiquitinyl-L-cysteine + [acceptor protein]-L-lysine = [E2 ubiquitin-conjugating enzyme]-L-cysteine + [acceptor protein]-N(6)-ubiquitinyl-L-lysine.</text>
        <dbReference type="EC" id="2.3.2.31"/>
    </reaction>
</comment>
<dbReference type="EC" id="2.3.2.31" evidence="2"/>